<accession>A0ABU6YHK3</accession>
<dbReference type="Proteomes" id="UP001341840">
    <property type="component" value="Unassembled WGS sequence"/>
</dbReference>
<reference evidence="3 4" key="1">
    <citation type="journal article" date="2023" name="Plants (Basel)">
        <title>Bridging the Gap: Combining Genomics and Transcriptomics Approaches to Understand Stylosanthes scabra, an Orphan Legume from the Brazilian Caatinga.</title>
        <authorList>
            <person name="Ferreira-Neto J.R.C."/>
            <person name="da Silva M.D."/>
            <person name="Binneck E."/>
            <person name="de Melo N.F."/>
            <person name="da Silva R.H."/>
            <person name="de Melo A.L.T.M."/>
            <person name="Pandolfi V."/>
            <person name="Bustamante F.O."/>
            <person name="Brasileiro-Vidal A.C."/>
            <person name="Benko-Iseppon A.M."/>
        </authorList>
    </citation>
    <scope>NUCLEOTIDE SEQUENCE [LARGE SCALE GENOMIC DNA]</scope>
    <source>
        <tissue evidence="3">Leaves</tissue>
    </source>
</reference>
<dbReference type="Pfam" id="PF03004">
    <property type="entry name" value="Transposase_24"/>
    <property type="match status" value="1"/>
</dbReference>
<feature type="coiled-coil region" evidence="1">
    <location>
        <begin position="135"/>
        <end position="174"/>
    </location>
</feature>
<keyword evidence="4" id="KW-1185">Reference proteome</keyword>
<dbReference type="PANTHER" id="PTHR33144:SF45">
    <property type="entry name" value="TRANSPOSASE TNP1_EN_SPM-LIKE DOMAIN-CONTAINING PROTEIN"/>
    <property type="match status" value="1"/>
</dbReference>
<name>A0ABU6YHK3_9FABA</name>
<feature type="region of interest" description="Disordered" evidence="2">
    <location>
        <begin position="190"/>
        <end position="209"/>
    </location>
</feature>
<evidence type="ECO:0000313" key="4">
    <source>
        <dbReference type="Proteomes" id="UP001341840"/>
    </source>
</evidence>
<organism evidence="3 4">
    <name type="scientific">Stylosanthes scabra</name>
    <dbReference type="NCBI Taxonomy" id="79078"/>
    <lineage>
        <taxon>Eukaryota</taxon>
        <taxon>Viridiplantae</taxon>
        <taxon>Streptophyta</taxon>
        <taxon>Embryophyta</taxon>
        <taxon>Tracheophyta</taxon>
        <taxon>Spermatophyta</taxon>
        <taxon>Magnoliopsida</taxon>
        <taxon>eudicotyledons</taxon>
        <taxon>Gunneridae</taxon>
        <taxon>Pentapetalae</taxon>
        <taxon>rosids</taxon>
        <taxon>fabids</taxon>
        <taxon>Fabales</taxon>
        <taxon>Fabaceae</taxon>
        <taxon>Papilionoideae</taxon>
        <taxon>50 kb inversion clade</taxon>
        <taxon>dalbergioids sensu lato</taxon>
        <taxon>Dalbergieae</taxon>
        <taxon>Pterocarpus clade</taxon>
        <taxon>Stylosanthes</taxon>
    </lineage>
</organism>
<gene>
    <name evidence="3" type="ORF">PIB30_052818</name>
</gene>
<keyword evidence="1" id="KW-0175">Coiled coil</keyword>
<evidence type="ECO:0000256" key="1">
    <source>
        <dbReference type="SAM" id="Coils"/>
    </source>
</evidence>
<dbReference type="PANTHER" id="PTHR33144">
    <property type="entry name" value="OS10G0409366 PROTEIN-RELATED"/>
    <property type="match status" value="1"/>
</dbReference>
<evidence type="ECO:0000256" key="2">
    <source>
        <dbReference type="SAM" id="MobiDB-lite"/>
    </source>
</evidence>
<dbReference type="InterPro" id="IPR004252">
    <property type="entry name" value="Probable_transposase_24"/>
</dbReference>
<sequence>MDYDFSLFLIGVRSWNQMTIYKEYEYNRQIKVGKILEGYKGNLFHKFYDNSKSLAENVEHRCLEGIEKDDWQAFLEYHLEEDMLLYTHVGGSKSLARRTEKEEIRHGRHFSRGEMWTMVHRRKDGSYIHDDARALSSYGGQIEEYQKEIVELKAAEEKKKRQTMENLLRFLTQQRGDDLSYEITSEMNILGSGPAASHPRPSSDNLDTF</sequence>
<protein>
    <submittedName>
        <fullName evidence="3">Uncharacterized protein</fullName>
    </submittedName>
</protein>
<evidence type="ECO:0000313" key="3">
    <source>
        <dbReference type="EMBL" id="MED6209242.1"/>
    </source>
</evidence>
<dbReference type="EMBL" id="JASCZI010242042">
    <property type="protein sequence ID" value="MED6209242.1"/>
    <property type="molecule type" value="Genomic_DNA"/>
</dbReference>
<feature type="compositionally biased region" description="Polar residues" evidence="2">
    <location>
        <begin position="200"/>
        <end position="209"/>
    </location>
</feature>
<proteinExistence type="predicted"/>
<comment type="caution">
    <text evidence="3">The sequence shown here is derived from an EMBL/GenBank/DDBJ whole genome shotgun (WGS) entry which is preliminary data.</text>
</comment>